<name>A0ACB9XUP5_CHAAC</name>
<evidence type="ECO:0000313" key="2">
    <source>
        <dbReference type="Proteomes" id="UP001057452"/>
    </source>
</evidence>
<dbReference type="Proteomes" id="UP001057452">
    <property type="component" value="Chromosome 3"/>
</dbReference>
<feature type="non-terminal residue" evidence="1">
    <location>
        <position position="1"/>
    </location>
</feature>
<organism evidence="1 2">
    <name type="scientific">Chaenocephalus aceratus</name>
    <name type="common">Blackfin icefish</name>
    <name type="synonym">Chaenichthys aceratus</name>
    <dbReference type="NCBI Taxonomy" id="36190"/>
    <lineage>
        <taxon>Eukaryota</taxon>
        <taxon>Metazoa</taxon>
        <taxon>Chordata</taxon>
        <taxon>Craniata</taxon>
        <taxon>Vertebrata</taxon>
        <taxon>Euteleostomi</taxon>
        <taxon>Actinopterygii</taxon>
        <taxon>Neopterygii</taxon>
        <taxon>Teleostei</taxon>
        <taxon>Neoteleostei</taxon>
        <taxon>Acanthomorphata</taxon>
        <taxon>Eupercaria</taxon>
        <taxon>Perciformes</taxon>
        <taxon>Notothenioidei</taxon>
        <taxon>Channichthyidae</taxon>
        <taxon>Chaenocephalus</taxon>
    </lineage>
</organism>
<sequence>RDREPESRGEPEIEMLTRKGDDYVVRALQPPRRPHTAGALLLYSPTQKANTDARSPWHVVLLLYFHRSRLSDYSGAKAREKCWSWCSPPLSLRERWADCAHRFHLGAQAQ</sequence>
<gene>
    <name evidence="1" type="ORF">KUCAC02_002565</name>
</gene>
<feature type="non-terminal residue" evidence="1">
    <location>
        <position position="110"/>
    </location>
</feature>
<dbReference type="EMBL" id="CM043787">
    <property type="protein sequence ID" value="KAI4830964.1"/>
    <property type="molecule type" value="Genomic_DNA"/>
</dbReference>
<evidence type="ECO:0000313" key="1">
    <source>
        <dbReference type="EMBL" id="KAI4830964.1"/>
    </source>
</evidence>
<comment type="caution">
    <text evidence="1">The sequence shown here is derived from an EMBL/GenBank/DDBJ whole genome shotgun (WGS) entry which is preliminary data.</text>
</comment>
<keyword evidence="2" id="KW-1185">Reference proteome</keyword>
<accession>A0ACB9XUP5</accession>
<reference evidence="1" key="1">
    <citation type="submission" date="2022-05" db="EMBL/GenBank/DDBJ databases">
        <title>Chromosome-level genome of Chaenocephalus aceratus.</title>
        <authorList>
            <person name="Park H."/>
        </authorList>
    </citation>
    <scope>NUCLEOTIDE SEQUENCE</scope>
    <source>
        <strain evidence="1">KU_202001</strain>
    </source>
</reference>
<proteinExistence type="predicted"/>
<protein>
    <submittedName>
        <fullName evidence="1">Uncharacterized protein</fullName>
    </submittedName>
</protein>